<proteinExistence type="predicted"/>
<keyword evidence="2" id="KW-1185">Reference proteome</keyword>
<dbReference type="EMBL" id="CP001463">
    <property type="protein sequence ID" value="ACS90241.1"/>
    <property type="molecule type" value="Genomic_DNA"/>
</dbReference>
<dbReference type="KEGG" id="tsi:TSIB_1187"/>
<gene>
    <name evidence="1" type="ordered locus">TSIB_1187</name>
</gene>
<dbReference type="STRING" id="604354.TSIB_1187"/>
<dbReference type="Proteomes" id="UP000009079">
    <property type="component" value="Chromosome"/>
</dbReference>
<protein>
    <submittedName>
        <fullName evidence="1">Uncharacterized protein</fullName>
    </submittedName>
</protein>
<dbReference type="HOGENOM" id="CLU_890314_0_0_2"/>
<evidence type="ECO:0000313" key="2">
    <source>
        <dbReference type="Proteomes" id="UP000009079"/>
    </source>
</evidence>
<organism evidence="1 2">
    <name type="scientific">Thermococcus sibiricus (strain DSM 12597 / MM 739)</name>
    <dbReference type="NCBI Taxonomy" id="604354"/>
    <lineage>
        <taxon>Archaea</taxon>
        <taxon>Methanobacteriati</taxon>
        <taxon>Methanobacteriota</taxon>
        <taxon>Thermococci</taxon>
        <taxon>Thermococcales</taxon>
        <taxon>Thermococcaceae</taxon>
        <taxon>Thermococcus</taxon>
    </lineage>
</organism>
<name>C6A3P6_THESM</name>
<accession>C6A3P6</accession>
<reference evidence="1 2" key="1">
    <citation type="journal article" date="2009" name="Appl. Environ. Microbiol.">
        <title>Metabolic versatility and indigenous origin of the archaeon Thermococcus sibiricus, isolated from a siberian oil reservoir, as revealed by genome analysis.</title>
        <authorList>
            <person name="Mardanov A.V."/>
            <person name="Ravin N.V."/>
            <person name="Svetlitchnyi V.A."/>
            <person name="Beletsky A.V."/>
            <person name="Miroshnichenko M.L."/>
            <person name="Bonch-Osmolovskaya E.A."/>
            <person name="Skryabin K.G."/>
        </authorList>
    </citation>
    <scope>NUCLEOTIDE SEQUENCE [LARGE SCALE GENOMIC DNA]</scope>
    <source>
        <strain evidence="2">DSM 12597 / MM 739</strain>
    </source>
</reference>
<evidence type="ECO:0000313" key="1">
    <source>
        <dbReference type="EMBL" id="ACS90241.1"/>
    </source>
</evidence>
<sequence length="312" mass="36099">MVLGIPYSKKCYVIVETPQNPYNTEDPVSVRETLQSWDVDGAFLSYNQGFGERDRFYEYYSALEDYIENLGFIVNTFGRYFSDYTTTACTTGEDISGWINPYLIYKNGINFDSQYKNMLDNLIEYLNRYPLGEGMVLFDHVRYPQGNSYCPNCSVQTWQNRIYNITQATSIVKSYISNNANISTQSFGGVLHPQRNPTNNTCCQAWNVGQAYDDTKGITRYLGFVAVMLYTILREDYIQWMFNLAKNGDSYSGYSTTGTNKELLILLSTYPTTYNYYDDLQIVINDALNYFEGVVFWEYQSLKNNFGGIERY</sequence>
<dbReference type="AlphaFoldDB" id="C6A3P6"/>